<reference evidence="1" key="1">
    <citation type="submission" date="2014-11" db="EMBL/GenBank/DDBJ databases">
        <authorList>
            <person name="Amaro Gonzalez C."/>
        </authorList>
    </citation>
    <scope>NUCLEOTIDE SEQUENCE</scope>
</reference>
<organism evidence="1">
    <name type="scientific">Anguilla anguilla</name>
    <name type="common">European freshwater eel</name>
    <name type="synonym">Muraena anguilla</name>
    <dbReference type="NCBI Taxonomy" id="7936"/>
    <lineage>
        <taxon>Eukaryota</taxon>
        <taxon>Metazoa</taxon>
        <taxon>Chordata</taxon>
        <taxon>Craniata</taxon>
        <taxon>Vertebrata</taxon>
        <taxon>Euteleostomi</taxon>
        <taxon>Actinopterygii</taxon>
        <taxon>Neopterygii</taxon>
        <taxon>Teleostei</taxon>
        <taxon>Anguilliformes</taxon>
        <taxon>Anguillidae</taxon>
        <taxon>Anguilla</taxon>
    </lineage>
</organism>
<sequence length="20" mass="2466">MLPRTKLRKHRVLLYSNRLA</sequence>
<accession>A0A0E9PJ48</accession>
<protein>
    <submittedName>
        <fullName evidence="1">Uncharacterized protein</fullName>
    </submittedName>
</protein>
<dbReference type="AlphaFoldDB" id="A0A0E9PJ48"/>
<reference evidence="1" key="2">
    <citation type="journal article" date="2015" name="Fish Shellfish Immunol.">
        <title>Early steps in the European eel (Anguilla anguilla)-Vibrio vulnificus interaction in the gills: Role of the RtxA13 toxin.</title>
        <authorList>
            <person name="Callol A."/>
            <person name="Pajuelo D."/>
            <person name="Ebbesson L."/>
            <person name="Teles M."/>
            <person name="MacKenzie S."/>
            <person name="Amaro C."/>
        </authorList>
    </citation>
    <scope>NUCLEOTIDE SEQUENCE</scope>
</reference>
<evidence type="ECO:0000313" key="1">
    <source>
        <dbReference type="EMBL" id="JAH04115.1"/>
    </source>
</evidence>
<proteinExistence type="predicted"/>
<name>A0A0E9PJ48_ANGAN</name>
<dbReference type="EMBL" id="GBXM01104462">
    <property type="protein sequence ID" value="JAH04115.1"/>
    <property type="molecule type" value="Transcribed_RNA"/>
</dbReference>